<feature type="transmembrane region" description="Helical" evidence="1">
    <location>
        <begin position="97"/>
        <end position="116"/>
    </location>
</feature>
<dbReference type="RefSeq" id="WP_236707190.1">
    <property type="nucleotide sequence ID" value="NZ_JQBS01000032.1"/>
</dbReference>
<evidence type="ECO:0000256" key="1">
    <source>
        <dbReference type="SAM" id="Phobius"/>
    </source>
</evidence>
<comment type="caution">
    <text evidence="3">The sequence shown here is derived from an EMBL/GenBank/DDBJ whole genome shotgun (WGS) entry which is preliminary data.</text>
</comment>
<reference evidence="3 4" key="1">
    <citation type="journal article" date="2015" name="Genome Announc.">
        <title>Expanding the biotechnology potential of lactobacilli through comparative genomics of 213 strains and associated genera.</title>
        <authorList>
            <person name="Sun Z."/>
            <person name="Harris H.M."/>
            <person name="McCann A."/>
            <person name="Guo C."/>
            <person name="Argimon S."/>
            <person name="Zhang W."/>
            <person name="Yang X."/>
            <person name="Jeffery I.B."/>
            <person name="Cooney J.C."/>
            <person name="Kagawa T.F."/>
            <person name="Liu W."/>
            <person name="Song Y."/>
            <person name="Salvetti E."/>
            <person name="Wrobel A."/>
            <person name="Rasinkangas P."/>
            <person name="Parkhill J."/>
            <person name="Rea M.C."/>
            <person name="O'Sullivan O."/>
            <person name="Ritari J."/>
            <person name="Douillard F.P."/>
            <person name="Paul Ross R."/>
            <person name="Yang R."/>
            <person name="Briner A.E."/>
            <person name="Felis G.E."/>
            <person name="de Vos W.M."/>
            <person name="Barrangou R."/>
            <person name="Klaenhammer T.R."/>
            <person name="Caufield P.W."/>
            <person name="Cui Y."/>
            <person name="Zhang H."/>
            <person name="O'Toole P.W."/>
        </authorList>
    </citation>
    <scope>NUCLEOTIDE SEQUENCE [LARGE SCALE GENOMIC DNA]</scope>
    <source>
        <strain evidence="3 4">DSM 20623</strain>
    </source>
</reference>
<dbReference type="AlphaFoldDB" id="A0A0R2HV96"/>
<dbReference type="Proteomes" id="UP000051658">
    <property type="component" value="Unassembled WGS sequence"/>
</dbReference>
<protein>
    <recommendedName>
        <fullName evidence="2">DUF3899 domain-containing protein</fullName>
    </recommendedName>
</protein>
<dbReference type="Pfam" id="PF13038">
    <property type="entry name" value="DUF3899"/>
    <property type="match status" value="1"/>
</dbReference>
<keyword evidence="4" id="KW-1185">Reference proteome</keyword>
<accession>A0A0R2HV96</accession>
<sequence>MNMKNKSLILIILSLIASIVWQLVTRQSLSLLETSNSLFFIAGILLIFALLWLTLSSGVFDFFNYSMKKSLHIVKRKEEKLEVTPLSKSVGTGFKTFLISGAALLVISLFALLGYYL</sequence>
<feature type="domain" description="DUF3899" evidence="2">
    <location>
        <begin position="35"/>
        <end position="112"/>
    </location>
</feature>
<evidence type="ECO:0000313" key="4">
    <source>
        <dbReference type="Proteomes" id="UP000051658"/>
    </source>
</evidence>
<keyword evidence="1" id="KW-1133">Transmembrane helix</keyword>
<feature type="transmembrane region" description="Helical" evidence="1">
    <location>
        <begin position="38"/>
        <end position="63"/>
    </location>
</feature>
<name>A0A0R2HV96_CARDV</name>
<dbReference type="GeneID" id="89588585"/>
<evidence type="ECO:0000313" key="3">
    <source>
        <dbReference type="EMBL" id="KRN56350.1"/>
    </source>
</evidence>
<organism evidence="3 4">
    <name type="scientific">Carnobacterium divergens DSM 20623</name>
    <dbReference type="NCBI Taxonomy" id="1449336"/>
    <lineage>
        <taxon>Bacteria</taxon>
        <taxon>Bacillati</taxon>
        <taxon>Bacillota</taxon>
        <taxon>Bacilli</taxon>
        <taxon>Lactobacillales</taxon>
        <taxon>Carnobacteriaceae</taxon>
        <taxon>Carnobacterium</taxon>
    </lineage>
</organism>
<proteinExistence type="predicted"/>
<gene>
    <name evidence="3" type="ORF">IV74_GL001464</name>
</gene>
<keyword evidence="1" id="KW-0472">Membrane</keyword>
<dbReference type="InterPro" id="IPR025007">
    <property type="entry name" value="DUF3899"/>
</dbReference>
<dbReference type="PATRIC" id="fig|1449336.4.peg.1494"/>
<evidence type="ECO:0000259" key="2">
    <source>
        <dbReference type="Pfam" id="PF13038"/>
    </source>
</evidence>
<keyword evidence="1" id="KW-0812">Transmembrane</keyword>
<dbReference type="EMBL" id="JQBS01000032">
    <property type="protein sequence ID" value="KRN56350.1"/>
    <property type="molecule type" value="Genomic_DNA"/>
</dbReference>